<name>A0ABS2AMQ5_9ACTN</name>
<dbReference type="InterPro" id="IPR036388">
    <property type="entry name" value="WH-like_DNA-bd_sf"/>
</dbReference>
<reference evidence="4 5" key="1">
    <citation type="submission" date="2021-01" db="EMBL/GenBank/DDBJ databases">
        <title>Actinoplanes sp. nov. LDG1-06 isolated from lichen.</title>
        <authorList>
            <person name="Saeng-In P."/>
            <person name="Phongsopitanun W."/>
            <person name="Kanchanasin P."/>
            <person name="Yuki M."/>
            <person name="Kudo T."/>
            <person name="Ohkuma M."/>
            <person name="Tanasupawat S."/>
        </authorList>
    </citation>
    <scope>NUCLEOTIDE SEQUENCE [LARGE SCALE GENOMIC DNA]</scope>
    <source>
        <strain evidence="4 5">LDG1-06</strain>
    </source>
</reference>
<dbReference type="Gene3D" id="1.25.40.10">
    <property type="entry name" value="Tetratricopeptide repeat domain"/>
    <property type="match status" value="1"/>
</dbReference>
<evidence type="ECO:0000256" key="2">
    <source>
        <dbReference type="ARBA" id="ARBA00022840"/>
    </source>
</evidence>
<dbReference type="PROSITE" id="PS00622">
    <property type="entry name" value="HTH_LUXR_1"/>
    <property type="match status" value="1"/>
</dbReference>
<dbReference type="Proteomes" id="UP000632138">
    <property type="component" value="Unassembled WGS sequence"/>
</dbReference>
<proteinExistence type="predicted"/>
<dbReference type="SUPFAM" id="SSF46894">
    <property type="entry name" value="C-terminal effector domain of the bipartite response regulators"/>
    <property type="match status" value="1"/>
</dbReference>
<dbReference type="InterPro" id="IPR011990">
    <property type="entry name" value="TPR-like_helical_dom_sf"/>
</dbReference>
<dbReference type="InterPro" id="IPR027417">
    <property type="entry name" value="P-loop_NTPase"/>
</dbReference>
<evidence type="ECO:0000313" key="4">
    <source>
        <dbReference type="EMBL" id="MBM2621080.1"/>
    </source>
</evidence>
<accession>A0ABS2AMQ5</accession>
<gene>
    <name evidence="4" type="ORF">JIG36_36825</name>
</gene>
<dbReference type="InterPro" id="IPR041664">
    <property type="entry name" value="AAA_16"/>
</dbReference>
<comment type="caution">
    <text evidence="4">The sequence shown here is derived from an EMBL/GenBank/DDBJ whole genome shotgun (WGS) entry which is preliminary data.</text>
</comment>
<keyword evidence="1" id="KW-0547">Nucleotide-binding</keyword>
<keyword evidence="2" id="KW-0067">ATP-binding</keyword>
<dbReference type="PANTHER" id="PTHR16305">
    <property type="entry name" value="TESTICULAR SOLUBLE ADENYLYL CYCLASE"/>
    <property type="match status" value="1"/>
</dbReference>
<evidence type="ECO:0000256" key="1">
    <source>
        <dbReference type="ARBA" id="ARBA00022741"/>
    </source>
</evidence>
<dbReference type="RefSeq" id="WP_203381055.1">
    <property type="nucleotide sequence ID" value="NZ_JAENHP010000017.1"/>
</dbReference>
<dbReference type="InterPro" id="IPR000792">
    <property type="entry name" value="Tscrpt_reg_LuxR_C"/>
</dbReference>
<dbReference type="Pfam" id="PF00196">
    <property type="entry name" value="GerE"/>
    <property type="match status" value="1"/>
</dbReference>
<dbReference type="PANTHER" id="PTHR16305:SF35">
    <property type="entry name" value="TRANSCRIPTIONAL ACTIVATOR DOMAIN"/>
    <property type="match status" value="1"/>
</dbReference>
<dbReference type="EMBL" id="JAENHP010000017">
    <property type="protein sequence ID" value="MBM2621080.1"/>
    <property type="molecule type" value="Genomic_DNA"/>
</dbReference>
<dbReference type="SMART" id="SM00421">
    <property type="entry name" value="HTH_LUXR"/>
    <property type="match status" value="1"/>
</dbReference>
<dbReference type="Gene3D" id="1.10.10.10">
    <property type="entry name" value="Winged helix-like DNA-binding domain superfamily/Winged helix DNA-binding domain"/>
    <property type="match status" value="1"/>
</dbReference>
<organism evidence="4 5">
    <name type="scientific">Paractinoplanes ovalisporus</name>
    <dbReference type="NCBI Taxonomy" id="2810368"/>
    <lineage>
        <taxon>Bacteria</taxon>
        <taxon>Bacillati</taxon>
        <taxon>Actinomycetota</taxon>
        <taxon>Actinomycetes</taxon>
        <taxon>Micromonosporales</taxon>
        <taxon>Micromonosporaceae</taxon>
        <taxon>Paractinoplanes</taxon>
    </lineage>
</organism>
<dbReference type="Pfam" id="PF13191">
    <property type="entry name" value="AAA_16"/>
    <property type="match status" value="1"/>
</dbReference>
<sequence>MAGRPRVVTAVVTQPATMVERVRELAALRACLHDVRDGQARVVVLEGAAGVGKTALLREARDHAEAEGFRVLGARMPHLAATAPHELLRRLFGPEVDRLGGPQALTGAAAFAAPLFTPGATAGSGVDYGCQWLLAAIADAGPLLLAVDDVHWADVDSLRILVDALEDLRGAPLGIVATSRPMAADPAVEAMLARLATLPGASVVRPGPLTEAGVAAVLCAAFGEDPHPHFTLACAQASGGNVFYLRELVRPLVAAGLSPTAAAAAELAASGPHALAATVRWRLDQLGPLATALAQAAAVLGDDSPLRVVAALAETGGDPAGRAAAALEAASILGRADPVVFPHPLVRAAVERTVPPGQLGRLHARAARVLLDAAASTAKVARHLLRAPPEGSARVAGLLTEEARRSLDSGSPETAQRLLTRALAEPPAPSARPSVLLALAQADRATGAPARAQEHLVEVMETGPRDLSITAMAELFDLLYELDDQTGVDRLRRRAFEAEPYGISPAEVRLRAELLLDVAAGRADQAPERLTRIDLSSIDIQTGEQRYLLLCVAIHHRATGECPPEEFLGHLRRVVQDLPEGRPLTGWEVTAALESAAFLASAEAMADADEVLERLRPDVARLRRVSPGLQAEWSHRSVLNWLRCGRFEEALVALAEAETFADRHGLTLYQSVANYARGCIALERGDYAGAARHLKSGPAETVFATALGELVAGRPEQALLLLDPPEGDGGAVTEREIEDEVHLLASHAHQMLGHRDLALREAEHELAVRLRHGPSFRLALALRRRASFAPAREAVELLERAMGECAGTPRLPIRARVQASYGAALRRAGRLREARTELASALDLAERLGMNRLSRRVTADIRAAGGRPRRTRVTGWASLTGSQAAVARLAADGHTNREIAESLYVTIKTVETHLAAVYRKLAVPGRDHLRAQISGWAP</sequence>
<protein>
    <submittedName>
        <fullName evidence="4">AAA family ATPase</fullName>
    </submittedName>
</protein>
<dbReference type="PROSITE" id="PS50043">
    <property type="entry name" value="HTH_LUXR_2"/>
    <property type="match status" value="1"/>
</dbReference>
<feature type="domain" description="HTH luxR-type" evidence="3">
    <location>
        <begin position="872"/>
        <end position="935"/>
    </location>
</feature>
<keyword evidence="5" id="KW-1185">Reference proteome</keyword>
<dbReference type="InterPro" id="IPR016032">
    <property type="entry name" value="Sig_transdc_resp-reg_C-effctor"/>
</dbReference>
<dbReference type="CDD" id="cd06170">
    <property type="entry name" value="LuxR_C_like"/>
    <property type="match status" value="1"/>
</dbReference>
<dbReference type="PRINTS" id="PR00038">
    <property type="entry name" value="HTHLUXR"/>
</dbReference>
<evidence type="ECO:0000259" key="3">
    <source>
        <dbReference type="PROSITE" id="PS50043"/>
    </source>
</evidence>
<dbReference type="Gene3D" id="3.40.50.300">
    <property type="entry name" value="P-loop containing nucleotide triphosphate hydrolases"/>
    <property type="match status" value="1"/>
</dbReference>
<evidence type="ECO:0000313" key="5">
    <source>
        <dbReference type="Proteomes" id="UP000632138"/>
    </source>
</evidence>
<dbReference type="SUPFAM" id="SSF52540">
    <property type="entry name" value="P-loop containing nucleoside triphosphate hydrolases"/>
    <property type="match status" value="1"/>
</dbReference>